<dbReference type="AlphaFoldDB" id="A0A9Q1F7G7"/>
<proteinExistence type="predicted"/>
<gene>
    <name evidence="2" type="ORF">SKAU_G00240520</name>
</gene>
<name>A0A9Q1F7G7_SYNKA</name>
<evidence type="ECO:0000313" key="2">
    <source>
        <dbReference type="EMBL" id="KAJ8352576.1"/>
    </source>
</evidence>
<reference evidence="2" key="1">
    <citation type="journal article" date="2023" name="Science">
        <title>Genome structures resolve the early diversification of teleost fishes.</title>
        <authorList>
            <person name="Parey E."/>
            <person name="Louis A."/>
            <person name="Montfort J."/>
            <person name="Bouchez O."/>
            <person name="Roques C."/>
            <person name="Iampietro C."/>
            <person name="Lluch J."/>
            <person name="Castinel A."/>
            <person name="Donnadieu C."/>
            <person name="Desvignes T."/>
            <person name="Floi Bucao C."/>
            <person name="Jouanno E."/>
            <person name="Wen M."/>
            <person name="Mejri S."/>
            <person name="Dirks R."/>
            <person name="Jansen H."/>
            <person name="Henkel C."/>
            <person name="Chen W.J."/>
            <person name="Zahm M."/>
            <person name="Cabau C."/>
            <person name="Klopp C."/>
            <person name="Thompson A.W."/>
            <person name="Robinson-Rechavi M."/>
            <person name="Braasch I."/>
            <person name="Lecointre G."/>
            <person name="Bobe J."/>
            <person name="Postlethwait J.H."/>
            <person name="Berthelot C."/>
            <person name="Roest Crollius H."/>
            <person name="Guiguen Y."/>
        </authorList>
    </citation>
    <scope>NUCLEOTIDE SEQUENCE</scope>
    <source>
        <strain evidence="2">WJC10195</strain>
    </source>
</reference>
<comment type="caution">
    <text evidence="2">The sequence shown here is derived from an EMBL/GenBank/DDBJ whole genome shotgun (WGS) entry which is preliminary data.</text>
</comment>
<evidence type="ECO:0000256" key="1">
    <source>
        <dbReference type="SAM" id="MobiDB-lite"/>
    </source>
</evidence>
<dbReference type="EMBL" id="JAINUF010000008">
    <property type="protein sequence ID" value="KAJ8352576.1"/>
    <property type="molecule type" value="Genomic_DNA"/>
</dbReference>
<evidence type="ECO:0000313" key="3">
    <source>
        <dbReference type="Proteomes" id="UP001152622"/>
    </source>
</evidence>
<organism evidence="2 3">
    <name type="scientific">Synaphobranchus kaupii</name>
    <name type="common">Kaup's arrowtooth eel</name>
    <dbReference type="NCBI Taxonomy" id="118154"/>
    <lineage>
        <taxon>Eukaryota</taxon>
        <taxon>Metazoa</taxon>
        <taxon>Chordata</taxon>
        <taxon>Craniata</taxon>
        <taxon>Vertebrata</taxon>
        <taxon>Euteleostomi</taxon>
        <taxon>Actinopterygii</taxon>
        <taxon>Neopterygii</taxon>
        <taxon>Teleostei</taxon>
        <taxon>Anguilliformes</taxon>
        <taxon>Synaphobranchidae</taxon>
        <taxon>Synaphobranchus</taxon>
    </lineage>
</organism>
<keyword evidence="3" id="KW-1185">Reference proteome</keyword>
<accession>A0A9Q1F7G7</accession>
<sequence length="67" mass="7092">MRAEDSLELTVGARDTKALPGRCNTGALPTAQRSPVPPPTVPSFLGVIHRSSTQAPCRSPLPIRVTD</sequence>
<feature type="region of interest" description="Disordered" evidence="1">
    <location>
        <begin position="1"/>
        <end position="40"/>
    </location>
</feature>
<dbReference type="Proteomes" id="UP001152622">
    <property type="component" value="Chromosome 8"/>
</dbReference>
<protein>
    <submittedName>
        <fullName evidence="2">Uncharacterized protein</fullName>
    </submittedName>
</protein>